<feature type="coiled-coil region" evidence="6">
    <location>
        <begin position="576"/>
        <end position="603"/>
    </location>
</feature>
<keyword evidence="10" id="KW-1185">Reference proteome</keyword>
<dbReference type="GO" id="GO:0005654">
    <property type="term" value="C:nucleoplasm"/>
    <property type="evidence" value="ECO:0007669"/>
    <property type="project" value="TreeGrafter"/>
</dbReference>
<feature type="domain" description="SANT" evidence="8">
    <location>
        <begin position="633"/>
        <end position="684"/>
    </location>
</feature>
<dbReference type="OrthoDB" id="2193595at2759"/>
<dbReference type="PANTHER" id="PTHR10865:SF28">
    <property type="entry name" value="ELM2 DOMAIN-CONTAINING PROTEIN"/>
    <property type="match status" value="1"/>
</dbReference>
<feature type="region of interest" description="Disordered" evidence="7">
    <location>
        <begin position="384"/>
        <end position="408"/>
    </location>
</feature>
<dbReference type="AlphaFoldDB" id="A0A9W5TCR7"/>
<evidence type="ECO:0000259" key="8">
    <source>
        <dbReference type="PROSITE" id="PS51293"/>
    </source>
</evidence>
<keyword evidence="1" id="KW-0479">Metal-binding</keyword>
<dbReference type="InterPro" id="IPR017884">
    <property type="entry name" value="SANT_dom"/>
</dbReference>
<keyword evidence="3" id="KW-0862">Zinc</keyword>
<proteinExistence type="predicted"/>
<organism evidence="9 10">
    <name type="scientific">Babesia ovis</name>
    <dbReference type="NCBI Taxonomy" id="5869"/>
    <lineage>
        <taxon>Eukaryota</taxon>
        <taxon>Sar</taxon>
        <taxon>Alveolata</taxon>
        <taxon>Apicomplexa</taxon>
        <taxon>Aconoidasida</taxon>
        <taxon>Piroplasmida</taxon>
        <taxon>Babesiidae</taxon>
        <taxon>Babesia</taxon>
    </lineage>
</organism>
<feature type="region of interest" description="Disordered" evidence="7">
    <location>
        <begin position="535"/>
        <end position="555"/>
    </location>
</feature>
<evidence type="ECO:0000256" key="5">
    <source>
        <dbReference type="ARBA" id="ARBA00023242"/>
    </source>
</evidence>
<feature type="compositionally biased region" description="Polar residues" evidence="7">
    <location>
        <begin position="154"/>
        <end position="165"/>
    </location>
</feature>
<keyword evidence="2" id="KW-0863">Zinc-finger</keyword>
<protein>
    <submittedName>
        <fullName evidence="9">Myb-like DNA-binding domain, putative</fullName>
    </submittedName>
</protein>
<accession>A0A9W5TCR7</accession>
<feature type="region of interest" description="Disordered" evidence="7">
    <location>
        <begin position="425"/>
        <end position="458"/>
    </location>
</feature>
<feature type="region of interest" description="Disordered" evidence="7">
    <location>
        <begin position="178"/>
        <end position="206"/>
    </location>
</feature>
<feature type="region of interest" description="Disordered" evidence="7">
    <location>
        <begin position="288"/>
        <end position="350"/>
    </location>
</feature>
<keyword evidence="4 9" id="KW-0238">DNA-binding</keyword>
<gene>
    <name evidence="9" type="ORF">BaOVIS_014360</name>
</gene>
<keyword evidence="6" id="KW-0175">Coiled coil</keyword>
<evidence type="ECO:0000256" key="1">
    <source>
        <dbReference type="ARBA" id="ARBA00022723"/>
    </source>
</evidence>
<dbReference type="FunFam" id="1.10.10.60:FF:000012">
    <property type="entry name" value="Metastasis-associated 1 family, member 3"/>
    <property type="match status" value="1"/>
</dbReference>
<dbReference type="SUPFAM" id="SSF46689">
    <property type="entry name" value="Homeodomain-like"/>
    <property type="match status" value="1"/>
</dbReference>
<dbReference type="GO" id="GO:0003714">
    <property type="term" value="F:transcription corepressor activity"/>
    <property type="evidence" value="ECO:0007669"/>
    <property type="project" value="TreeGrafter"/>
</dbReference>
<dbReference type="InterPro" id="IPR040138">
    <property type="entry name" value="MIER/MTA"/>
</dbReference>
<feature type="region of interest" description="Disordered" evidence="7">
    <location>
        <begin position="122"/>
        <end position="141"/>
    </location>
</feature>
<feature type="compositionally biased region" description="Low complexity" evidence="7">
    <location>
        <begin position="193"/>
        <end position="203"/>
    </location>
</feature>
<feature type="region of interest" description="Disordered" evidence="7">
    <location>
        <begin position="146"/>
        <end position="165"/>
    </location>
</feature>
<keyword evidence="5" id="KW-0539">Nucleus</keyword>
<reference evidence="9" key="1">
    <citation type="submission" date="2019-12" db="EMBL/GenBank/DDBJ databases">
        <title>Genome sequence of Babesia ovis.</title>
        <authorList>
            <person name="Yamagishi J."/>
            <person name="Sevinc F."/>
            <person name="Xuan X."/>
        </authorList>
    </citation>
    <scope>NUCLEOTIDE SEQUENCE</scope>
    <source>
        <strain evidence="9">Selcuk</strain>
    </source>
</reference>
<dbReference type="PANTHER" id="PTHR10865">
    <property type="entry name" value="METASTASIS-ASSOCIATED PROTEIN AND MESODERM INDUCTION EARLY RESPONSE PROTEIN"/>
    <property type="match status" value="1"/>
</dbReference>
<dbReference type="GO" id="GO:0042826">
    <property type="term" value="F:histone deacetylase binding"/>
    <property type="evidence" value="ECO:0007669"/>
    <property type="project" value="TreeGrafter"/>
</dbReference>
<evidence type="ECO:0000256" key="3">
    <source>
        <dbReference type="ARBA" id="ARBA00022833"/>
    </source>
</evidence>
<evidence type="ECO:0000256" key="2">
    <source>
        <dbReference type="ARBA" id="ARBA00022771"/>
    </source>
</evidence>
<dbReference type="GO" id="GO:0003677">
    <property type="term" value="F:DNA binding"/>
    <property type="evidence" value="ECO:0007669"/>
    <property type="project" value="UniProtKB-KW"/>
</dbReference>
<evidence type="ECO:0000313" key="10">
    <source>
        <dbReference type="Proteomes" id="UP001057455"/>
    </source>
</evidence>
<evidence type="ECO:0000256" key="4">
    <source>
        <dbReference type="ARBA" id="ARBA00023125"/>
    </source>
</evidence>
<dbReference type="SMART" id="SM00717">
    <property type="entry name" value="SANT"/>
    <property type="match status" value="1"/>
</dbReference>
<dbReference type="EMBL" id="BLIY01000008">
    <property type="protein sequence ID" value="GFE54032.1"/>
    <property type="molecule type" value="Genomic_DNA"/>
</dbReference>
<evidence type="ECO:0000313" key="9">
    <source>
        <dbReference type="EMBL" id="GFE54032.1"/>
    </source>
</evidence>
<evidence type="ECO:0000256" key="6">
    <source>
        <dbReference type="SAM" id="Coils"/>
    </source>
</evidence>
<dbReference type="InterPro" id="IPR009057">
    <property type="entry name" value="Homeodomain-like_sf"/>
</dbReference>
<dbReference type="GO" id="GO:0000122">
    <property type="term" value="P:negative regulation of transcription by RNA polymerase II"/>
    <property type="evidence" value="ECO:0007669"/>
    <property type="project" value="TreeGrafter"/>
</dbReference>
<comment type="caution">
    <text evidence="9">The sequence shown here is derived from an EMBL/GenBank/DDBJ whole genome shotgun (WGS) entry which is preliminary data.</text>
</comment>
<feature type="compositionally biased region" description="Low complexity" evidence="7">
    <location>
        <begin position="125"/>
        <end position="136"/>
    </location>
</feature>
<sequence>MEDNQDYQLTRRRSKLRDQFQAIPPAEVPEATPTNYGYQRNSRRDSTSTVTGYRDNNRREYGTRYKGISTEDSYARQYDSSYLYSRRAVYSHEYGVYNMRPKPPGSRNAPASDNAYVDTRVYTASRRSSSSSSSTRRGLETAVNAVEATPRANHGSSNSPLSNDVTGRMQLRYSLKRQSDTGYTKPVDEVATPEEPSTSSSVSQMARVRPFSPRIAQRRAASVVKYDIEPTDVNPVVESPIETALEIKHENVEMSVPQEEIVATKETLVNPTDENVAETAVVDTAEIVAEPEVPPKRKRGRPRGTRQGTARGASVPRSDRAKRTRAASGNDLEGDPAAPPTPKRSSARIRSNNLAHSYAIATRLADDEYEEQLKKAIAMSIKDAQDDEENGTGSTSGSDEQHANGKIKTKDINGMIVDEDMRDMDYNPTTPTRALNGNSNKEKNKNGSKKGIDATLRSPNGKIRNARRAKECKLGVTTPVSRIDEFTQTLPTDPVVEAVPIVKNGADSARMLLFEEYLDMSERMYCGKPLCVRRKPDPTETNTVEENNVDDDSSDEEVLSKLQMVEDTHPIPAERRMELAKTKQNANGILASLENNATEATEIDDMFEFQCSNLDIRFRVAFSMLTSDLRQTQMLDLWGPKEIVLFELGMFKYGKEFHEIQRHIPTKTVQDIVDMYYFWKKSNRYKLWKANRQY</sequence>
<dbReference type="PROSITE" id="PS51293">
    <property type="entry name" value="SANT"/>
    <property type="match status" value="1"/>
</dbReference>
<dbReference type="InterPro" id="IPR001005">
    <property type="entry name" value="SANT/Myb"/>
</dbReference>
<evidence type="ECO:0000256" key="7">
    <source>
        <dbReference type="SAM" id="MobiDB-lite"/>
    </source>
</evidence>
<dbReference type="Gene3D" id="1.10.10.60">
    <property type="entry name" value="Homeodomain-like"/>
    <property type="match status" value="1"/>
</dbReference>
<name>A0A9W5TCR7_BABOV</name>
<dbReference type="Proteomes" id="UP001057455">
    <property type="component" value="Unassembled WGS sequence"/>
</dbReference>
<feature type="region of interest" description="Disordered" evidence="7">
    <location>
        <begin position="24"/>
        <end position="55"/>
    </location>
</feature>
<dbReference type="GO" id="GO:0008270">
    <property type="term" value="F:zinc ion binding"/>
    <property type="evidence" value="ECO:0007669"/>
    <property type="project" value="UniProtKB-KW"/>
</dbReference>
<feature type="compositionally biased region" description="Basic and acidic residues" evidence="7">
    <location>
        <begin position="399"/>
        <end position="408"/>
    </location>
</feature>